<keyword evidence="2" id="KW-0812">Transmembrane</keyword>
<comment type="caution">
    <text evidence="3">The sequence shown here is derived from an EMBL/GenBank/DDBJ whole genome shotgun (WGS) entry which is preliminary data.</text>
</comment>
<evidence type="ECO:0000313" key="4">
    <source>
        <dbReference type="Proteomes" id="UP000324222"/>
    </source>
</evidence>
<sequence length="189" mass="19921">MPRPGGVWLVAHSHVTASVVTMLREISRAHFRWACWREYGAGGEQPLLKKEENEDKECGGISGGAGSGGHGRPPPLVQYSTTQGCRQPALSVVTRRPPLRPPDVRAASAPASASPPVASVAGCPRAAQQPAQQEERVSARRSEATTRPVLWRGVMSVATLAVVCLTGAGTLPRSVLLALHHFTPQAGTA</sequence>
<reference evidence="3 4" key="1">
    <citation type="submission" date="2019-05" db="EMBL/GenBank/DDBJ databases">
        <title>Another draft genome of Portunus trituberculatus and its Hox gene families provides insights of decapod evolution.</title>
        <authorList>
            <person name="Jeong J.-H."/>
            <person name="Song I."/>
            <person name="Kim S."/>
            <person name="Choi T."/>
            <person name="Kim D."/>
            <person name="Ryu S."/>
            <person name="Kim W."/>
        </authorList>
    </citation>
    <scope>NUCLEOTIDE SEQUENCE [LARGE SCALE GENOMIC DNA]</scope>
    <source>
        <tissue evidence="3">Muscle</tissue>
    </source>
</reference>
<name>A0A5B7IKI3_PORTR</name>
<feature type="compositionally biased region" description="Low complexity" evidence="1">
    <location>
        <begin position="106"/>
        <end position="132"/>
    </location>
</feature>
<evidence type="ECO:0000256" key="1">
    <source>
        <dbReference type="SAM" id="MobiDB-lite"/>
    </source>
</evidence>
<keyword evidence="4" id="KW-1185">Reference proteome</keyword>
<dbReference type="EMBL" id="VSRR010058900">
    <property type="protein sequence ID" value="MPC82117.1"/>
    <property type="molecule type" value="Genomic_DNA"/>
</dbReference>
<dbReference type="Proteomes" id="UP000324222">
    <property type="component" value="Unassembled WGS sequence"/>
</dbReference>
<accession>A0A5B7IKI3</accession>
<feature type="region of interest" description="Disordered" evidence="1">
    <location>
        <begin position="52"/>
        <end position="72"/>
    </location>
</feature>
<feature type="transmembrane region" description="Helical" evidence="2">
    <location>
        <begin position="149"/>
        <end position="171"/>
    </location>
</feature>
<evidence type="ECO:0000313" key="3">
    <source>
        <dbReference type="EMBL" id="MPC82117.1"/>
    </source>
</evidence>
<dbReference type="AlphaFoldDB" id="A0A5B7IKI3"/>
<feature type="region of interest" description="Disordered" evidence="1">
    <location>
        <begin position="88"/>
        <end position="145"/>
    </location>
</feature>
<protein>
    <submittedName>
        <fullName evidence="3">Uncharacterized protein</fullName>
    </submittedName>
</protein>
<organism evidence="3 4">
    <name type="scientific">Portunus trituberculatus</name>
    <name type="common">Swimming crab</name>
    <name type="synonym">Neptunus trituberculatus</name>
    <dbReference type="NCBI Taxonomy" id="210409"/>
    <lineage>
        <taxon>Eukaryota</taxon>
        <taxon>Metazoa</taxon>
        <taxon>Ecdysozoa</taxon>
        <taxon>Arthropoda</taxon>
        <taxon>Crustacea</taxon>
        <taxon>Multicrustacea</taxon>
        <taxon>Malacostraca</taxon>
        <taxon>Eumalacostraca</taxon>
        <taxon>Eucarida</taxon>
        <taxon>Decapoda</taxon>
        <taxon>Pleocyemata</taxon>
        <taxon>Brachyura</taxon>
        <taxon>Eubrachyura</taxon>
        <taxon>Portunoidea</taxon>
        <taxon>Portunidae</taxon>
        <taxon>Portuninae</taxon>
        <taxon>Portunus</taxon>
    </lineage>
</organism>
<gene>
    <name evidence="3" type="ORF">E2C01_076762</name>
</gene>
<proteinExistence type="predicted"/>
<keyword evidence="2" id="KW-1133">Transmembrane helix</keyword>
<feature type="compositionally biased region" description="Gly residues" evidence="1">
    <location>
        <begin position="60"/>
        <end position="71"/>
    </location>
</feature>
<keyword evidence="2" id="KW-0472">Membrane</keyword>
<feature type="compositionally biased region" description="Basic and acidic residues" evidence="1">
    <location>
        <begin position="133"/>
        <end position="144"/>
    </location>
</feature>
<evidence type="ECO:0000256" key="2">
    <source>
        <dbReference type="SAM" id="Phobius"/>
    </source>
</evidence>